<proteinExistence type="predicted"/>
<keyword evidence="4" id="KW-0813">Transport</keyword>
<dbReference type="GO" id="GO:0034045">
    <property type="term" value="C:phagophore assembly site membrane"/>
    <property type="evidence" value="ECO:0007669"/>
    <property type="project" value="UniProtKB-SubCell"/>
</dbReference>
<dbReference type="Proteomes" id="UP001431209">
    <property type="component" value="Unassembled WGS sequence"/>
</dbReference>
<sequence length="266" mass="28949">MKVILFSILLLVVAFVDVASASCSIDTPEGTINTELAASSKGSYYNKFWDVYVNVCKPVTKFNSGTAEPAIKGASGYELDNASNTLIPLSPSSLDDVKVELTDPNDPKGGVTLTYPKVHVDDDYDGHDSTLIFKLTCDEKLSDEIDEENMKVEKDYKGYPNFDVIITASTKGVCPRAGSSGKPIGELGVGGLLVVLLLAALVLYFIIGALVLKFKFQKTGVEIIPQVDFWKDVPFLIKDGCLFIYEGIMMLVNKIRGKPATPYENV</sequence>
<accession>A0AAW2Z302</accession>
<evidence type="ECO:0000256" key="2">
    <source>
        <dbReference type="ARBA" id="ARBA00022692"/>
    </source>
</evidence>
<evidence type="ECO:0000313" key="10">
    <source>
        <dbReference type="Proteomes" id="UP001431209"/>
    </source>
</evidence>
<evidence type="ECO:0000256" key="1">
    <source>
        <dbReference type="ARBA" id="ARBA00004472"/>
    </source>
</evidence>
<feature type="signal peptide" evidence="8">
    <location>
        <begin position="1"/>
        <end position="21"/>
    </location>
</feature>
<dbReference type="Gene3D" id="2.70.130.10">
    <property type="entry name" value="Mannose-6-phosphate receptor binding domain"/>
    <property type="match status" value="1"/>
</dbReference>
<dbReference type="Pfam" id="PF09451">
    <property type="entry name" value="ATG27"/>
    <property type="match status" value="1"/>
</dbReference>
<evidence type="ECO:0000313" key="9">
    <source>
        <dbReference type="EMBL" id="KAL0483658.1"/>
    </source>
</evidence>
<keyword evidence="4" id="KW-0653">Protein transport</keyword>
<feature type="chain" id="PRO_5043351914" evidence="8">
    <location>
        <begin position="22"/>
        <end position="266"/>
    </location>
</feature>
<evidence type="ECO:0000256" key="7">
    <source>
        <dbReference type="SAM" id="Phobius"/>
    </source>
</evidence>
<evidence type="ECO:0000256" key="6">
    <source>
        <dbReference type="ARBA" id="ARBA00023136"/>
    </source>
</evidence>
<keyword evidence="2 7" id="KW-0812">Transmembrane</keyword>
<evidence type="ECO:0000256" key="5">
    <source>
        <dbReference type="ARBA" id="ARBA00022989"/>
    </source>
</evidence>
<keyword evidence="3 8" id="KW-0732">Signal</keyword>
<dbReference type="GO" id="GO:0000139">
    <property type="term" value="C:Golgi membrane"/>
    <property type="evidence" value="ECO:0007669"/>
    <property type="project" value="UniProtKB-SubCell"/>
</dbReference>
<evidence type="ECO:0000256" key="8">
    <source>
        <dbReference type="SAM" id="SignalP"/>
    </source>
</evidence>
<comment type="caution">
    <text evidence="9">The sequence shown here is derived from an EMBL/GenBank/DDBJ whole genome shotgun (WGS) entry which is preliminary data.</text>
</comment>
<dbReference type="GO" id="GO:0015031">
    <property type="term" value="P:protein transport"/>
    <property type="evidence" value="ECO:0007669"/>
    <property type="project" value="UniProtKB-KW"/>
</dbReference>
<dbReference type="PANTHER" id="PTHR15071:SF0">
    <property type="entry name" value="MANNOSE 6-PHOSPHATE RECEPTOR-LIKE PROTEIN 1"/>
    <property type="match status" value="1"/>
</dbReference>
<gene>
    <name evidence="9" type="ORF">AKO1_013920</name>
</gene>
<keyword evidence="9" id="KW-0675">Receptor</keyword>
<dbReference type="InterPro" id="IPR018939">
    <property type="entry name" value="Autophagy-rel_prot_27"/>
</dbReference>
<comment type="subcellular location">
    <subcellularLocation>
        <location evidence="1">Preautophagosomal structure membrane</location>
        <topology evidence="1">Single-pass type I membrane protein</topology>
    </subcellularLocation>
</comment>
<keyword evidence="10" id="KW-1185">Reference proteome</keyword>
<keyword evidence="6 7" id="KW-0472">Membrane</keyword>
<dbReference type="EMBL" id="JAOPGA020000973">
    <property type="protein sequence ID" value="KAL0483658.1"/>
    <property type="molecule type" value="Genomic_DNA"/>
</dbReference>
<dbReference type="AlphaFoldDB" id="A0AAW2Z302"/>
<keyword evidence="5 7" id="KW-1133">Transmembrane helix</keyword>
<name>A0AAW2Z302_9EUKA</name>
<organism evidence="9 10">
    <name type="scientific">Acrasis kona</name>
    <dbReference type="NCBI Taxonomy" id="1008807"/>
    <lineage>
        <taxon>Eukaryota</taxon>
        <taxon>Discoba</taxon>
        <taxon>Heterolobosea</taxon>
        <taxon>Tetramitia</taxon>
        <taxon>Eutetramitia</taxon>
        <taxon>Acrasidae</taxon>
        <taxon>Acrasis</taxon>
    </lineage>
</organism>
<dbReference type="PANTHER" id="PTHR15071">
    <property type="entry name" value="MANNOSE-6-PHOSPHATE RECEPTOR FAMILY MEMBER"/>
    <property type="match status" value="1"/>
</dbReference>
<dbReference type="InterPro" id="IPR009011">
    <property type="entry name" value="Man6P_isomerase_rcpt-bd_dom_sf"/>
</dbReference>
<protein>
    <submittedName>
        <fullName evidence="9">Cation-dependent mannose-6-phosphate receptor</fullName>
    </submittedName>
</protein>
<reference evidence="9 10" key="1">
    <citation type="submission" date="2024-03" db="EMBL/GenBank/DDBJ databases">
        <title>The Acrasis kona genome and developmental transcriptomes reveal deep origins of eukaryotic multicellular pathways.</title>
        <authorList>
            <person name="Sheikh S."/>
            <person name="Fu C.-J."/>
            <person name="Brown M.W."/>
            <person name="Baldauf S.L."/>
        </authorList>
    </citation>
    <scope>NUCLEOTIDE SEQUENCE [LARGE SCALE GENOMIC DNA]</scope>
    <source>
        <strain evidence="9 10">ATCC MYA-3509</strain>
    </source>
</reference>
<evidence type="ECO:0000256" key="4">
    <source>
        <dbReference type="ARBA" id="ARBA00022927"/>
    </source>
</evidence>
<feature type="transmembrane region" description="Helical" evidence="7">
    <location>
        <begin position="189"/>
        <end position="212"/>
    </location>
</feature>
<evidence type="ECO:0000256" key="3">
    <source>
        <dbReference type="ARBA" id="ARBA00022729"/>
    </source>
</evidence>